<name>A0ABT3G307_9BACT</name>
<dbReference type="SMART" id="SM00642">
    <property type="entry name" value="Aamy"/>
    <property type="match status" value="1"/>
</dbReference>
<gene>
    <name evidence="2" type="ORF">OJ996_11645</name>
</gene>
<dbReference type="PANTHER" id="PTHR10357">
    <property type="entry name" value="ALPHA-AMYLASE FAMILY MEMBER"/>
    <property type="match status" value="1"/>
</dbReference>
<dbReference type="PANTHER" id="PTHR10357:SF205">
    <property type="entry name" value="O-GLYCOSYL HYDROLASE FAMILY 13"/>
    <property type="match status" value="1"/>
</dbReference>
<dbReference type="Pfam" id="PF00128">
    <property type="entry name" value="Alpha-amylase"/>
    <property type="match status" value="1"/>
</dbReference>
<comment type="caution">
    <text evidence="2">The sequence shown here is derived from an EMBL/GenBank/DDBJ whole genome shotgun (WGS) entry which is preliminary data.</text>
</comment>
<dbReference type="GO" id="GO:0016787">
    <property type="term" value="F:hydrolase activity"/>
    <property type="evidence" value="ECO:0007669"/>
    <property type="project" value="UniProtKB-KW"/>
</dbReference>
<keyword evidence="2" id="KW-0378">Hydrolase</keyword>
<reference evidence="2" key="1">
    <citation type="submission" date="2022-10" db="EMBL/GenBank/DDBJ databases">
        <title>Luteolibacter sp. GHJ8, whole genome shotgun sequencing project.</title>
        <authorList>
            <person name="Zhao G."/>
            <person name="Shen L."/>
        </authorList>
    </citation>
    <scope>NUCLEOTIDE SEQUENCE</scope>
    <source>
        <strain evidence="2">GHJ8</strain>
    </source>
</reference>
<protein>
    <submittedName>
        <fullName evidence="2">Alpha-amylase family glycosyl hydrolase</fullName>
    </submittedName>
</protein>
<accession>A0ABT3G307</accession>
<dbReference type="InterPro" id="IPR017853">
    <property type="entry name" value="GH"/>
</dbReference>
<evidence type="ECO:0000313" key="2">
    <source>
        <dbReference type="EMBL" id="MCW1914232.1"/>
    </source>
</evidence>
<dbReference type="EMBL" id="JAPDDR010000005">
    <property type="protein sequence ID" value="MCW1914232.1"/>
    <property type="molecule type" value="Genomic_DNA"/>
</dbReference>
<dbReference type="InterPro" id="IPR006047">
    <property type="entry name" value="GH13_cat_dom"/>
</dbReference>
<dbReference type="Gene3D" id="3.20.20.80">
    <property type="entry name" value="Glycosidases"/>
    <property type="match status" value="2"/>
</dbReference>
<dbReference type="Proteomes" id="UP001165653">
    <property type="component" value="Unassembled WGS sequence"/>
</dbReference>
<proteinExistence type="predicted"/>
<keyword evidence="3" id="KW-1185">Reference proteome</keyword>
<organism evidence="2 3">
    <name type="scientific">Luteolibacter rhizosphaerae</name>
    <dbReference type="NCBI Taxonomy" id="2989719"/>
    <lineage>
        <taxon>Bacteria</taxon>
        <taxon>Pseudomonadati</taxon>
        <taxon>Verrucomicrobiota</taxon>
        <taxon>Verrucomicrobiia</taxon>
        <taxon>Verrucomicrobiales</taxon>
        <taxon>Verrucomicrobiaceae</taxon>
        <taxon>Luteolibacter</taxon>
    </lineage>
</organism>
<evidence type="ECO:0000259" key="1">
    <source>
        <dbReference type="SMART" id="SM00642"/>
    </source>
</evidence>
<sequence length="606" mass="67741">MESQASSPPRPVIYQLLPRLFGNTVETRQVNGPIEVNGCGKFSDISEAALISLREMGFTHLWLTGVLEQASGTSWPGRPADTPDVLKGIAGSPYAIKDYFDVCPDYAEDPEKRLAEFQALVDRCHAQYLKVIIDFVPNHVARSYHSDVKPELSFGSGDNTDVFFQRDNHFYYLRRSDPGGGAPLKLPTAETAGCSGLFEAEAEFGRVTGNNSVSWSPSIHDWYETVKLNYGHDFTSGRDTTHLPASDSSPEDVPRTWRTMDAILAYWQHHGVDGFRVDMAHMIPMEFWRWVIRRARARNSSVFFSAEAYDNDPAKLSEEHVMDVLLGTGFDAVYDDPIYDVLEGIYDSGKWANDIDTLTFTGSRFHHSLRYAENHDEVRLASPKEWGGWGMRVGRPVSAVLFGMGRGPIMLYSGQEVGEPAAGEEGFGGDDARTTIFDYWSMPEFTKWVNGGRYDGGRLSEEQMDLREWYGRLLRLMHEPAFERGDFYGLNHANKENPGYGRVGDETASGHWLYAYLRRDAESGQAFLVIANFSGSESLSGVRLQIPWNALEWLQAGPCLVCMNRLDPGWSQEVEAASLPTDGLPLPTLEPLSAMLIEIRAPEAIA</sequence>
<dbReference type="SUPFAM" id="SSF51445">
    <property type="entry name" value="(Trans)glycosidases"/>
    <property type="match status" value="1"/>
</dbReference>
<dbReference type="RefSeq" id="WP_264513755.1">
    <property type="nucleotide sequence ID" value="NZ_JAPDDR010000005.1"/>
</dbReference>
<feature type="domain" description="Glycosyl hydrolase family 13 catalytic" evidence="1">
    <location>
        <begin position="15"/>
        <end position="477"/>
    </location>
</feature>
<evidence type="ECO:0000313" key="3">
    <source>
        <dbReference type="Proteomes" id="UP001165653"/>
    </source>
</evidence>